<dbReference type="Gene3D" id="1.20.120.80">
    <property type="entry name" value="Cytochrome c oxidase, subunit III, four-helix bundle"/>
    <property type="match status" value="1"/>
</dbReference>
<accession>A0A558EB41</accession>
<evidence type="ECO:0000256" key="6">
    <source>
        <dbReference type="RuleBase" id="RU003376"/>
    </source>
</evidence>
<feature type="transmembrane region" description="Helical" evidence="7">
    <location>
        <begin position="106"/>
        <end position="122"/>
    </location>
</feature>
<dbReference type="Pfam" id="PF00510">
    <property type="entry name" value="COX3"/>
    <property type="match status" value="1"/>
</dbReference>
<dbReference type="AlphaFoldDB" id="A0A558EB41"/>
<protein>
    <submittedName>
        <fullName evidence="9">Cytochrome c oxidase subunit 3 family protein</fullName>
    </submittedName>
</protein>
<dbReference type="GO" id="GO:0019646">
    <property type="term" value="P:aerobic electron transport chain"/>
    <property type="evidence" value="ECO:0007669"/>
    <property type="project" value="InterPro"/>
</dbReference>
<feature type="transmembrane region" description="Helical" evidence="7">
    <location>
        <begin position="73"/>
        <end position="94"/>
    </location>
</feature>
<dbReference type="SUPFAM" id="SSF81452">
    <property type="entry name" value="Cytochrome c oxidase subunit III-like"/>
    <property type="match status" value="1"/>
</dbReference>
<evidence type="ECO:0000256" key="3">
    <source>
        <dbReference type="ARBA" id="ARBA00022692"/>
    </source>
</evidence>
<evidence type="ECO:0000256" key="5">
    <source>
        <dbReference type="ARBA" id="ARBA00023136"/>
    </source>
</evidence>
<dbReference type="PANTHER" id="PTHR11403:SF6">
    <property type="entry name" value="NITRIC OXIDE REDUCTASE SUBUNIT E"/>
    <property type="match status" value="1"/>
</dbReference>
<evidence type="ECO:0000256" key="2">
    <source>
        <dbReference type="ARBA" id="ARBA00010581"/>
    </source>
</evidence>
<feature type="transmembrane region" description="Helical" evidence="7">
    <location>
        <begin position="142"/>
        <end position="167"/>
    </location>
</feature>
<evidence type="ECO:0000313" key="9">
    <source>
        <dbReference type="EMBL" id="TVO75380.1"/>
    </source>
</evidence>
<evidence type="ECO:0000313" key="10">
    <source>
        <dbReference type="Proteomes" id="UP000318349"/>
    </source>
</evidence>
<evidence type="ECO:0000256" key="4">
    <source>
        <dbReference type="ARBA" id="ARBA00022989"/>
    </source>
</evidence>
<organism evidence="9 10">
    <name type="scientific">Denitromonas halophila</name>
    <dbReference type="NCBI Taxonomy" id="1629404"/>
    <lineage>
        <taxon>Bacteria</taxon>
        <taxon>Pseudomonadati</taxon>
        <taxon>Pseudomonadota</taxon>
        <taxon>Betaproteobacteria</taxon>
        <taxon>Rhodocyclales</taxon>
        <taxon>Zoogloeaceae</taxon>
        <taxon>Denitromonas</taxon>
    </lineage>
</organism>
<dbReference type="PROSITE" id="PS50253">
    <property type="entry name" value="COX3"/>
    <property type="match status" value="1"/>
</dbReference>
<dbReference type="InterPro" id="IPR024791">
    <property type="entry name" value="Cyt_c/ubiquinol_Oxase_su3"/>
</dbReference>
<dbReference type="InterPro" id="IPR000298">
    <property type="entry name" value="Cyt_c_oxidase-like_su3"/>
</dbReference>
<dbReference type="EMBL" id="VMNI01000013">
    <property type="protein sequence ID" value="TVO75380.1"/>
    <property type="molecule type" value="Genomic_DNA"/>
</dbReference>
<dbReference type="GO" id="GO:0005886">
    <property type="term" value="C:plasma membrane"/>
    <property type="evidence" value="ECO:0007669"/>
    <property type="project" value="UniProtKB-SubCell"/>
</dbReference>
<comment type="similarity">
    <text evidence="2 6">Belongs to the cytochrome c oxidase subunit 3 family.</text>
</comment>
<sequence>MTGGLISEVRRSSMRSAASPAVRPARDHIPGEIGIWLFVAGDLLVFSAFFIVIALGYKTQIELFTQARATLDMWVGVLNTLFLLTGSWFVAKGVESCRETHGVSSHRYFALGILCGVLFVANKSFEWGLKISAGITPLTNDFFMYFFVFTGIHLVHVVVGLGVLLVARGVSRRPVLRAKDIRTVESAATFWHLIDLLWIVLFSMFYLL</sequence>
<gene>
    <name evidence="9" type="ORF">FHP89_13590</name>
</gene>
<keyword evidence="5 7" id="KW-0472">Membrane</keyword>
<feature type="domain" description="Heme-copper oxidase subunit III family profile" evidence="8">
    <location>
        <begin position="33"/>
        <end position="208"/>
    </location>
</feature>
<evidence type="ECO:0000259" key="8">
    <source>
        <dbReference type="PROSITE" id="PS50253"/>
    </source>
</evidence>
<evidence type="ECO:0000256" key="1">
    <source>
        <dbReference type="ARBA" id="ARBA00004141"/>
    </source>
</evidence>
<feature type="transmembrane region" description="Helical" evidence="7">
    <location>
        <begin position="33"/>
        <end position="53"/>
    </location>
</feature>
<dbReference type="PANTHER" id="PTHR11403">
    <property type="entry name" value="CYTOCHROME C OXIDASE SUBUNIT III"/>
    <property type="match status" value="1"/>
</dbReference>
<keyword evidence="3 6" id="KW-0812">Transmembrane</keyword>
<name>A0A558EB41_9RHOO</name>
<evidence type="ECO:0000256" key="7">
    <source>
        <dbReference type="SAM" id="Phobius"/>
    </source>
</evidence>
<dbReference type="Proteomes" id="UP000318349">
    <property type="component" value="Unassembled WGS sequence"/>
</dbReference>
<dbReference type="InterPro" id="IPR035973">
    <property type="entry name" value="Cyt_c_oxidase_su3-like_sf"/>
</dbReference>
<dbReference type="InterPro" id="IPR013833">
    <property type="entry name" value="Cyt_c_oxidase_su3_a-hlx"/>
</dbReference>
<feature type="transmembrane region" description="Helical" evidence="7">
    <location>
        <begin position="188"/>
        <end position="207"/>
    </location>
</feature>
<comment type="subcellular location">
    <subcellularLocation>
        <location evidence="6">Cell membrane</location>
        <topology evidence="6">Multi-pass membrane protein</topology>
    </subcellularLocation>
    <subcellularLocation>
        <location evidence="1">Membrane</location>
        <topology evidence="1">Multi-pass membrane protein</topology>
    </subcellularLocation>
</comment>
<keyword evidence="4 7" id="KW-1133">Transmembrane helix</keyword>
<reference evidence="9 10" key="1">
    <citation type="submission" date="2019-07" db="EMBL/GenBank/DDBJ databases">
        <title>The pathways for chlorine oxyanion respiration interact through the shared metabolite chlorate.</title>
        <authorList>
            <person name="Barnum T.P."/>
            <person name="Cheng Y."/>
            <person name="Hill K.A."/>
            <person name="Lucas L.N."/>
            <person name="Carlson H.K."/>
            <person name="Coates J.D."/>
        </authorList>
    </citation>
    <scope>NUCLEOTIDE SEQUENCE [LARGE SCALE GENOMIC DNA]</scope>
    <source>
        <strain evidence="9 10">SFB-1</strain>
    </source>
</reference>
<proteinExistence type="inferred from homology"/>
<comment type="caution">
    <text evidence="9">The sequence shown here is derived from an EMBL/GenBank/DDBJ whole genome shotgun (WGS) entry which is preliminary data.</text>
</comment>
<dbReference type="GO" id="GO:0004129">
    <property type="term" value="F:cytochrome-c oxidase activity"/>
    <property type="evidence" value="ECO:0007669"/>
    <property type="project" value="InterPro"/>
</dbReference>